<dbReference type="SUPFAM" id="SSF54928">
    <property type="entry name" value="RNA-binding domain, RBD"/>
    <property type="match status" value="1"/>
</dbReference>
<dbReference type="InterPro" id="IPR035979">
    <property type="entry name" value="RBD_domain_sf"/>
</dbReference>
<dbReference type="Proteomes" id="UP000241769">
    <property type="component" value="Unassembled WGS sequence"/>
</dbReference>
<dbReference type="InterPro" id="IPR000504">
    <property type="entry name" value="RRM_dom"/>
</dbReference>
<dbReference type="AlphaFoldDB" id="A0A2P6NU06"/>
<accession>A0A2P6NU06</accession>
<dbReference type="GO" id="GO:0003723">
    <property type="term" value="F:RNA binding"/>
    <property type="evidence" value="ECO:0007669"/>
    <property type="project" value="UniProtKB-UniRule"/>
</dbReference>
<dbReference type="SMART" id="SM00360">
    <property type="entry name" value="RRM"/>
    <property type="match status" value="1"/>
</dbReference>
<dbReference type="OrthoDB" id="7763451at2759"/>
<dbReference type="PANTHER" id="PTHR32343">
    <property type="entry name" value="SERINE/ARGININE-RICH SPLICING FACTOR"/>
    <property type="match status" value="1"/>
</dbReference>
<reference evidence="4 5" key="1">
    <citation type="journal article" date="2018" name="Genome Biol. Evol.">
        <title>Multiple Roots of Fruiting Body Formation in Amoebozoa.</title>
        <authorList>
            <person name="Hillmann F."/>
            <person name="Forbes G."/>
            <person name="Novohradska S."/>
            <person name="Ferling I."/>
            <person name="Riege K."/>
            <person name="Groth M."/>
            <person name="Westermann M."/>
            <person name="Marz M."/>
            <person name="Spaller T."/>
            <person name="Winckler T."/>
            <person name="Schaap P."/>
            <person name="Glockner G."/>
        </authorList>
    </citation>
    <scope>NUCLEOTIDE SEQUENCE [LARGE SCALE GENOMIC DNA]</scope>
    <source>
        <strain evidence="4 5">Jena</strain>
    </source>
</reference>
<dbReference type="PROSITE" id="PS50102">
    <property type="entry name" value="RRM"/>
    <property type="match status" value="1"/>
</dbReference>
<dbReference type="InParanoid" id="A0A2P6NU06"/>
<feature type="region of interest" description="Disordered" evidence="2">
    <location>
        <begin position="285"/>
        <end position="315"/>
    </location>
</feature>
<evidence type="ECO:0000256" key="1">
    <source>
        <dbReference type="PROSITE-ProRule" id="PRU00176"/>
    </source>
</evidence>
<gene>
    <name evidence="4" type="ORF">PROFUN_00655</name>
</gene>
<dbReference type="Gene3D" id="3.30.70.330">
    <property type="match status" value="1"/>
</dbReference>
<evidence type="ECO:0000313" key="4">
    <source>
        <dbReference type="EMBL" id="PRP87444.1"/>
    </source>
</evidence>
<evidence type="ECO:0000256" key="2">
    <source>
        <dbReference type="SAM" id="MobiDB-lite"/>
    </source>
</evidence>
<organism evidence="4 5">
    <name type="scientific">Planoprotostelium fungivorum</name>
    <dbReference type="NCBI Taxonomy" id="1890364"/>
    <lineage>
        <taxon>Eukaryota</taxon>
        <taxon>Amoebozoa</taxon>
        <taxon>Evosea</taxon>
        <taxon>Variosea</taxon>
        <taxon>Cavosteliida</taxon>
        <taxon>Cavosteliaceae</taxon>
        <taxon>Planoprotostelium</taxon>
    </lineage>
</organism>
<evidence type="ECO:0000313" key="5">
    <source>
        <dbReference type="Proteomes" id="UP000241769"/>
    </source>
</evidence>
<comment type="caution">
    <text evidence="4">The sequence shown here is derived from an EMBL/GenBank/DDBJ whole genome shotgun (WGS) entry which is preliminary data.</text>
</comment>
<dbReference type="EMBL" id="MDYQ01000020">
    <property type="protein sequence ID" value="PRP87444.1"/>
    <property type="molecule type" value="Genomic_DNA"/>
</dbReference>
<keyword evidence="5" id="KW-1185">Reference proteome</keyword>
<dbReference type="InterPro" id="IPR012677">
    <property type="entry name" value="Nucleotide-bd_a/b_plait_sf"/>
</dbReference>
<dbReference type="PANTHER" id="PTHR32343:SF10">
    <property type="entry name" value="RNA-BINDING REGION RNP-1 DOMAIN-CONTAINING PROTEIN"/>
    <property type="match status" value="1"/>
</dbReference>
<sequence length="315" mass="34593">MALFPSLSNPLKMIAKSKEQTKREMEIESADNLTVEVSNISPNATESDIIRFFGFCGTVLSSSFDRQEGSGQSYRGFLTFDKTGAVATALLLNRAIIQNQPIELSNSISLDSPAVPRAERVVQMEPIPNPNFDEDEREEIIREDNAGRKKTTSMIASFVASAQLMAADAAQKASEFDEKKGITRTLKSTGEDIKEKFNSSGVPQATSQASKSITDSTAGWRKVLSEKTSEIISSIPKENINKAVSSMSDTTKKAKESETAGKIVSVWNMWTKAAQEKIDEISAESQKIVEERKRNSAIASSPEMREEGQVPHEKM</sequence>
<feature type="compositionally biased region" description="Basic and acidic residues" evidence="2">
    <location>
        <begin position="303"/>
        <end position="315"/>
    </location>
</feature>
<evidence type="ECO:0000259" key="3">
    <source>
        <dbReference type="PROSITE" id="PS50102"/>
    </source>
</evidence>
<keyword evidence="1" id="KW-0694">RNA-binding</keyword>
<protein>
    <recommendedName>
        <fullName evidence="3">RRM domain-containing protein</fullName>
    </recommendedName>
</protein>
<name>A0A2P6NU06_9EUKA</name>
<feature type="domain" description="RRM" evidence="3">
    <location>
        <begin position="33"/>
        <end position="109"/>
    </location>
</feature>
<proteinExistence type="predicted"/>
<dbReference type="Pfam" id="PF00076">
    <property type="entry name" value="RRM_1"/>
    <property type="match status" value="1"/>
</dbReference>